<feature type="region of interest" description="Disordered" evidence="1">
    <location>
        <begin position="1"/>
        <end position="26"/>
    </location>
</feature>
<accession>L7F9U6</accession>
<dbReference type="Proteomes" id="UP000010931">
    <property type="component" value="Unassembled WGS sequence"/>
</dbReference>
<reference evidence="2 3" key="1">
    <citation type="journal article" date="2011" name="Plasmid">
        <title>Streptomyces turgidiscabies Car8 contains a modular pathogenicity island that shares virulence genes with other actinobacterial plant pathogens.</title>
        <authorList>
            <person name="Huguet-Tapia J.C."/>
            <person name="Badger J.H."/>
            <person name="Loria R."/>
            <person name="Pettis G.S."/>
        </authorList>
    </citation>
    <scope>NUCLEOTIDE SEQUENCE [LARGE SCALE GENOMIC DNA]</scope>
    <source>
        <strain evidence="2 3">Car8</strain>
    </source>
</reference>
<organism evidence="2 3">
    <name type="scientific">Streptomyces turgidiscabies (strain Car8)</name>
    <dbReference type="NCBI Taxonomy" id="698760"/>
    <lineage>
        <taxon>Bacteria</taxon>
        <taxon>Bacillati</taxon>
        <taxon>Actinomycetota</taxon>
        <taxon>Actinomycetes</taxon>
        <taxon>Kitasatosporales</taxon>
        <taxon>Streptomycetaceae</taxon>
        <taxon>Streptomyces</taxon>
    </lineage>
</organism>
<sequence length="26" mass="2786">MNWCRAGRSSAQARVFSPPGTLPPQA</sequence>
<protein>
    <submittedName>
        <fullName evidence="2">Uncharacterized protein</fullName>
    </submittedName>
</protein>
<evidence type="ECO:0000256" key="1">
    <source>
        <dbReference type="SAM" id="MobiDB-lite"/>
    </source>
</evidence>
<gene>
    <name evidence="2" type="ORF">STRTUCAR8_04848</name>
</gene>
<dbReference type="AlphaFoldDB" id="L7F9U6"/>
<evidence type="ECO:0000313" key="3">
    <source>
        <dbReference type="Proteomes" id="UP000010931"/>
    </source>
</evidence>
<comment type="caution">
    <text evidence="2">The sequence shown here is derived from an EMBL/GenBank/DDBJ whole genome shotgun (WGS) entry which is preliminary data.</text>
</comment>
<proteinExistence type="predicted"/>
<name>L7F9U6_STRT8</name>
<keyword evidence="3" id="KW-1185">Reference proteome</keyword>
<dbReference type="EMBL" id="AEJB01000255">
    <property type="protein sequence ID" value="ELP67894.1"/>
    <property type="molecule type" value="Genomic_DNA"/>
</dbReference>
<evidence type="ECO:0000313" key="2">
    <source>
        <dbReference type="EMBL" id="ELP67894.1"/>
    </source>
</evidence>
<feature type="non-terminal residue" evidence="2">
    <location>
        <position position="26"/>
    </location>
</feature>